<dbReference type="EMBL" id="ACGK02000001">
    <property type="protein sequence ID" value="EGF23514.1"/>
    <property type="molecule type" value="Genomic_DNA"/>
</dbReference>
<dbReference type="PROSITE" id="PS01348">
    <property type="entry name" value="MRAY_2"/>
    <property type="match status" value="1"/>
</dbReference>
<comment type="caution">
    <text evidence="10">The sequence shown here is derived from an EMBL/GenBank/DDBJ whole genome shotgun (WGS) entry which is preliminary data.</text>
</comment>
<evidence type="ECO:0000256" key="5">
    <source>
        <dbReference type="ARBA" id="ARBA00022989"/>
    </source>
</evidence>
<dbReference type="InterPro" id="IPR003524">
    <property type="entry name" value="PNAcMuramoyl-5peptid_Trfase"/>
</dbReference>
<dbReference type="GO" id="GO:0046872">
    <property type="term" value="F:metal ion binding"/>
    <property type="evidence" value="ECO:0007669"/>
    <property type="project" value="UniProtKB-KW"/>
</dbReference>
<evidence type="ECO:0000256" key="8">
    <source>
        <dbReference type="NCBIfam" id="TIGR00445"/>
    </source>
</evidence>
<evidence type="ECO:0000313" key="10">
    <source>
        <dbReference type="EMBL" id="EGF23514.1"/>
    </source>
</evidence>
<keyword evidence="7 9" id="KW-0460">Magnesium</keyword>
<dbReference type="GO" id="GO:0051301">
    <property type="term" value="P:cell division"/>
    <property type="evidence" value="ECO:0007669"/>
    <property type="project" value="UniProtKB-KW"/>
</dbReference>
<dbReference type="GeneID" id="93210076"/>
<organism evidence="10 11">
    <name type="scientific">Fannyhessea vaginae DSM 15829</name>
    <dbReference type="NCBI Taxonomy" id="525256"/>
    <lineage>
        <taxon>Bacteria</taxon>
        <taxon>Bacillati</taxon>
        <taxon>Actinomycetota</taxon>
        <taxon>Coriobacteriia</taxon>
        <taxon>Coriobacteriales</taxon>
        <taxon>Atopobiaceae</taxon>
        <taxon>Fannyhessea</taxon>
    </lineage>
</organism>
<evidence type="ECO:0000256" key="2">
    <source>
        <dbReference type="ARBA" id="ARBA00005583"/>
    </source>
</evidence>
<dbReference type="PROSITE" id="PS01347">
    <property type="entry name" value="MRAY_1"/>
    <property type="match status" value="1"/>
</dbReference>
<comment type="pathway">
    <text evidence="7">Cell wall biogenesis; peptidoglycan biosynthesis.</text>
</comment>
<comment type="function">
    <text evidence="7">Catalyzes the initial step of the lipid cycle reactions in the biosynthesis of the cell wall peptidoglycan: transfers peptidoglycan precursor phospho-MurNAc-pentapeptide from UDP-MurNAc-pentapeptide onto the lipid carrier undecaprenyl phosphate, yielding undecaprenyl-pyrophosphoryl-MurNAc-pentapeptide, known as lipid I.</text>
</comment>
<dbReference type="EC" id="2.7.8.13" evidence="7 8"/>
<evidence type="ECO:0000256" key="9">
    <source>
        <dbReference type="PIRSR" id="PIRSR600715-1"/>
    </source>
</evidence>
<feature type="transmembrane region" description="Helical" evidence="7">
    <location>
        <begin position="271"/>
        <end position="296"/>
    </location>
</feature>
<evidence type="ECO:0000313" key="11">
    <source>
        <dbReference type="Proteomes" id="UP000005947"/>
    </source>
</evidence>
<dbReference type="Proteomes" id="UP000005947">
    <property type="component" value="Unassembled WGS sequence"/>
</dbReference>
<sequence length="343" mass="36921">MLGNPMYPTYQVFLAVGIAACIAAGLMPLFIRLMRMEGFGQQIRADGPKRHLIKQGTPTMGGVVMLCAILITSVLLSGWSMRASLAMLAMFATGLLGFLDDIESVSHKRSLGLTASQKMLGLVLICIVFCLAAVNLCGVSPTISFPGHFSLDLGVLSTVFTIQGMLISVPWLYLIFVFLLMAGMSNATNLTDGLDGLAGGCSLVVMLCMAMVAFLYNEIDLAIFSASIAGACIGFLWHNCYPASIFMGDTGSLALGGAFAALAVLTKTEVISLIMGGLFVIEAISVIIQVISFHFFKKRVFLMAPLHHHFEKKGWGETKVVIRFWIVSSAFAALGFALYFQLR</sequence>
<proteinExistence type="inferred from homology"/>
<feature type="transmembrane region" description="Helical" evidence="7">
    <location>
        <begin position="52"/>
        <end position="75"/>
    </location>
</feature>
<reference evidence="10 11" key="1">
    <citation type="submission" date="2011-02" db="EMBL/GenBank/DDBJ databases">
        <authorList>
            <person name="Muzny D."/>
            <person name="Qin X."/>
            <person name="Buhay C."/>
            <person name="Dugan-Rocha S."/>
            <person name="Ding Y."/>
            <person name="Chen G."/>
            <person name="Hawes A."/>
            <person name="Holder M."/>
            <person name="Jhangiani S."/>
            <person name="Johnson A."/>
            <person name="Khan Z."/>
            <person name="Li Z."/>
            <person name="Liu W."/>
            <person name="Liu X."/>
            <person name="Perez L."/>
            <person name="Shen H."/>
            <person name="Wang Q."/>
            <person name="Watt J."/>
            <person name="Xi L."/>
            <person name="Xin Y."/>
            <person name="Zhou J."/>
            <person name="Deng J."/>
            <person name="Jiang H."/>
            <person name="Liu Y."/>
            <person name="Qu J."/>
            <person name="Song X.-Z."/>
            <person name="Zhang L."/>
            <person name="Villasana D."/>
            <person name="Johnson A."/>
            <person name="Liu J."/>
            <person name="Liyanage D."/>
            <person name="Lorensuhewa L."/>
            <person name="Robinson T."/>
            <person name="Song A."/>
            <person name="Song B.-B."/>
            <person name="Dinh H."/>
            <person name="Thornton R."/>
            <person name="Coyle M."/>
            <person name="Francisco L."/>
            <person name="Jackson L."/>
            <person name="Javaid M."/>
            <person name="Korchina V."/>
            <person name="Kovar C."/>
            <person name="Mata R."/>
            <person name="Mathew T."/>
            <person name="Ngo R."/>
            <person name="Nguyen L."/>
            <person name="Nguyen N."/>
            <person name="Okwuonu G."/>
            <person name="Ongeri F."/>
            <person name="Pham C."/>
            <person name="Simmons D."/>
            <person name="Wilczek-Boney K."/>
            <person name="Hale W."/>
            <person name="Jakkamsetti A."/>
            <person name="Pham P."/>
            <person name="Ruth R."/>
            <person name="San Lucas F."/>
            <person name="Warren J."/>
            <person name="Zhang J."/>
            <person name="Zhao Z."/>
            <person name="Zhou C."/>
            <person name="Zhu D."/>
            <person name="Lee S."/>
            <person name="Bess C."/>
            <person name="Blankenburg K."/>
            <person name="Forbes L."/>
            <person name="Fu Q."/>
            <person name="Gubbala S."/>
            <person name="Hirani K."/>
            <person name="Jayaseelan J.C."/>
            <person name="Lara F."/>
            <person name="Munidasa M."/>
            <person name="Palculict T."/>
            <person name="Patil S."/>
            <person name="Pu L.-L."/>
            <person name="Saada N."/>
            <person name="Tang L."/>
            <person name="Weissenberger G."/>
            <person name="Zhu Y."/>
            <person name="Hemphill L."/>
            <person name="Shang Y."/>
            <person name="Youmans B."/>
            <person name="Ayvaz T."/>
            <person name="Ross M."/>
            <person name="Santibanez J."/>
            <person name="Aqrawi P."/>
            <person name="Gross S."/>
            <person name="Joshi V."/>
            <person name="Fowler G."/>
            <person name="Nazareth L."/>
            <person name="Reid J."/>
            <person name="Worley K."/>
            <person name="Petrosino J."/>
            <person name="Highlander S."/>
            <person name="Gibbs R."/>
        </authorList>
    </citation>
    <scope>NUCLEOTIDE SEQUENCE [LARGE SCALE GENOMIC DNA]</scope>
    <source>
        <strain evidence="10 11">DSM 15829</strain>
    </source>
</reference>
<keyword evidence="4 7" id="KW-0812">Transmembrane</keyword>
<feature type="transmembrane region" description="Helical" evidence="7">
    <location>
        <begin position="12"/>
        <end position="31"/>
    </location>
</feature>
<comment type="catalytic activity">
    <reaction evidence="7">
        <text>UDP-N-acetyl-alpha-D-muramoyl-L-alanyl-gamma-D-glutamyl-meso-2,6-diaminopimeloyl-D-alanyl-D-alanine + di-trans,octa-cis-undecaprenyl phosphate = di-trans,octa-cis-undecaprenyl diphospho-N-acetyl-alpha-D-muramoyl-L-alanyl-D-glutamyl-meso-2,6-diaminopimeloyl-D-alanyl-D-alanine + UMP</text>
        <dbReference type="Rhea" id="RHEA:28386"/>
        <dbReference type="ChEBI" id="CHEBI:57865"/>
        <dbReference type="ChEBI" id="CHEBI:60392"/>
        <dbReference type="ChEBI" id="CHEBI:61386"/>
        <dbReference type="ChEBI" id="CHEBI:61387"/>
        <dbReference type="EC" id="2.7.8.13"/>
    </reaction>
</comment>
<evidence type="ECO:0000256" key="7">
    <source>
        <dbReference type="HAMAP-Rule" id="MF_00038"/>
    </source>
</evidence>
<feature type="transmembrane region" description="Helical" evidence="7">
    <location>
        <begin position="320"/>
        <end position="340"/>
    </location>
</feature>
<dbReference type="Pfam" id="PF10555">
    <property type="entry name" value="MraY_sig1"/>
    <property type="match status" value="1"/>
</dbReference>
<feature type="transmembrane region" description="Helical" evidence="7">
    <location>
        <begin position="155"/>
        <end position="182"/>
    </location>
</feature>
<dbReference type="GO" id="GO:0071555">
    <property type="term" value="P:cell wall organization"/>
    <property type="evidence" value="ECO:0007669"/>
    <property type="project" value="UniProtKB-KW"/>
</dbReference>
<evidence type="ECO:0000256" key="3">
    <source>
        <dbReference type="ARBA" id="ARBA00022679"/>
    </source>
</evidence>
<feature type="binding site" evidence="9">
    <location>
        <position position="249"/>
    </location>
    <ligand>
        <name>Mg(2+)</name>
        <dbReference type="ChEBI" id="CHEBI:18420"/>
    </ligand>
</feature>
<comment type="similarity">
    <text evidence="2 7">Belongs to the glycosyltransferase 4 family. MraY subfamily.</text>
</comment>
<keyword evidence="7" id="KW-0132">Cell division</keyword>
<dbReference type="CDD" id="cd06852">
    <property type="entry name" value="GT_MraY"/>
    <property type="match status" value="1"/>
</dbReference>
<dbReference type="AlphaFoldDB" id="F1T470"/>
<dbReference type="GO" id="GO:0051992">
    <property type="term" value="F:UDP-N-acetylmuramoyl-L-alanyl-D-glutamyl-meso-2,6-diaminopimelyl-D-alanyl-D-alanine:undecaprenyl-phosphate transferase activity"/>
    <property type="evidence" value="ECO:0007669"/>
    <property type="project" value="RHEA"/>
</dbReference>
<dbReference type="GO" id="GO:0008963">
    <property type="term" value="F:phospho-N-acetylmuramoyl-pentapeptide-transferase activity"/>
    <property type="evidence" value="ECO:0007669"/>
    <property type="project" value="UniProtKB-UniRule"/>
</dbReference>
<evidence type="ECO:0000256" key="4">
    <source>
        <dbReference type="ARBA" id="ARBA00022692"/>
    </source>
</evidence>
<keyword evidence="7" id="KW-0131">Cell cycle</keyword>
<dbReference type="Pfam" id="PF00953">
    <property type="entry name" value="Glycos_transf_4"/>
    <property type="match status" value="1"/>
</dbReference>
<keyword evidence="7" id="KW-0573">Peptidoglycan synthesis</keyword>
<dbReference type="InterPro" id="IPR018480">
    <property type="entry name" value="PNAcMuramoyl-5peptid_Trfase_CS"/>
</dbReference>
<dbReference type="eggNOG" id="COG0472">
    <property type="taxonomic scope" value="Bacteria"/>
</dbReference>
<dbReference type="OrthoDB" id="9805475at2"/>
<feature type="transmembrane region" description="Helical" evidence="7">
    <location>
        <begin position="245"/>
        <end position="265"/>
    </location>
</feature>
<keyword evidence="7" id="KW-0961">Cell wall biogenesis/degradation</keyword>
<feature type="binding site" evidence="9">
    <location>
        <position position="189"/>
    </location>
    <ligand>
        <name>Mg(2+)</name>
        <dbReference type="ChEBI" id="CHEBI:18420"/>
    </ligand>
</feature>
<keyword evidence="5 7" id="KW-1133">Transmembrane helix</keyword>
<dbReference type="RefSeq" id="WP_006302638.1">
    <property type="nucleotide sequence ID" value="NZ_ACGK02000001.1"/>
</dbReference>
<dbReference type="PANTHER" id="PTHR22926">
    <property type="entry name" value="PHOSPHO-N-ACETYLMURAMOYL-PENTAPEPTIDE-TRANSFERASE"/>
    <property type="match status" value="1"/>
</dbReference>
<keyword evidence="6 7" id="KW-0472">Membrane</keyword>
<dbReference type="InterPro" id="IPR000715">
    <property type="entry name" value="Glycosyl_transferase_4"/>
</dbReference>
<evidence type="ECO:0000256" key="1">
    <source>
        <dbReference type="ARBA" id="ARBA00004141"/>
    </source>
</evidence>
<keyword evidence="7" id="KW-0133">Cell shape</keyword>
<gene>
    <name evidence="7 10" type="primary">mraY</name>
    <name evidence="10" type="ORF">HMPREF0091_10461</name>
</gene>
<dbReference type="PANTHER" id="PTHR22926:SF5">
    <property type="entry name" value="PHOSPHO-N-ACETYLMURAMOYL-PENTAPEPTIDE-TRANSFERASE HOMOLOG"/>
    <property type="match status" value="1"/>
</dbReference>
<evidence type="ECO:0000256" key="6">
    <source>
        <dbReference type="ARBA" id="ARBA00023136"/>
    </source>
</evidence>
<name>F1T470_9ACTN</name>
<dbReference type="GO" id="GO:0008360">
    <property type="term" value="P:regulation of cell shape"/>
    <property type="evidence" value="ECO:0007669"/>
    <property type="project" value="UniProtKB-KW"/>
</dbReference>
<keyword evidence="11" id="KW-1185">Reference proteome</keyword>
<keyword evidence="7 9" id="KW-0479">Metal-binding</keyword>
<comment type="subcellular location">
    <subcellularLocation>
        <location evidence="7">Cell membrane</location>
        <topology evidence="7">Multi-pass membrane protein</topology>
    </subcellularLocation>
    <subcellularLocation>
        <location evidence="1">Membrane</location>
        <topology evidence="1">Multi-pass membrane protein</topology>
    </subcellularLocation>
</comment>
<accession>F1T470</accession>
<feature type="transmembrane region" description="Helical" evidence="7">
    <location>
        <begin position="194"/>
        <end position="215"/>
    </location>
</feature>
<keyword evidence="3 7" id="KW-0808">Transferase</keyword>
<dbReference type="GO" id="GO:0005886">
    <property type="term" value="C:plasma membrane"/>
    <property type="evidence" value="ECO:0007669"/>
    <property type="project" value="UniProtKB-SubCell"/>
</dbReference>
<comment type="cofactor">
    <cofactor evidence="7 9">
        <name>Mg(2+)</name>
        <dbReference type="ChEBI" id="CHEBI:18420"/>
    </cofactor>
</comment>
<feature type="transmembrane region" description="Helical" evidence="7">
    <location>
        <begin position="221"/>
        <end position="238"/>
    </location>
</feature>
<dbReference type="UniPathway" id="UPA00219"/>
<dbReference type="HAMAP" id="MF_00038">
    <property type="entry name" value="MraY"/>
    <property type="match status" value="1"/>
</dbReference>
<feature type="transmembrane region" description="Helical" evidence="7">
    <location>
        <begin position="120"/>
        <end position="143"/>
    </location>
</feature>
<dbReference type="NCBIfam" id="TIGR00445">
    <property type="entry name" value="mraY"/>
    <property type="match status" value="1"/>
</dbReference>
<keyword evidence="7" id="KW-1003">Cell membrane</keyword>
<protein>
    <recommendedName>
        <fullName evidence="7 8">Phospho-N-acetylmuramoyl-pentapeptide-transferase</fullName>
        <ecNumber evidence="7 8">2.7.8.13</ecNumber>
    </recommendedName>
    <alternativeName>
        <fullName evidence="7">UDP-MurNAc-pentapeptide phosphotransferase</fullName>
    </alternativeName>
</protein>
<dbReference type="GO" id="GO:0009252">
    <property type="term" value="P:peptidoglycan biosynthetic process"/>
    <property type="evidence" value="ECO:0007669"/>
    <property type="project" value="UniProtKB-UniRule"/>
</dbReference>